<protein>
    <submittedName>
        <fullName evidence="1">Uncharacterized protein</fullName>
    </submittedName>
</protein>
<sequence>MTRRNNRRSGMILAADLMLAPMVATMRLPLMLSEPRGSGVMGVETLKAVTEKSAAFAEGLMAANLSYVTSMMSFWPEVLAGKTPSLLSGAALEHSLHAALKPSGKRVRANFRRLSRPAL</sequence>
<proteinExistence type="predicted"/>
<evidence type="ECO:0000313" key="2">
    <source>
        <dbReference type="Proteomes" id="UP000278398"/>
    </source>
</evidence>
<comment type="caution">
    <text evidence="1">The sequence shown here is derived from an EMBL/GenBank/DDBJ whole genome shotgun (WGS) entry which is preliminary data.</text>
</comment>
<reference evidence="1 2" key="1">
    <citation type="submission" date="2018-12" db="EMBL/GenBank/DDBJ databases">
        <title>Mesorhizobium carbonis sp. nov., isolated from coal mine water.</title>
        <authorList>
            <person name="Xin W."/>
            <person name="Xu Z."/>
            <person name="Xiang F."/>
            <person name="Zhang J."/>
            <person name="Xi L."/>
            <person name="Liu J."/>
        </authorList>
    </citation>
    <scope>NUCLEOTIDE SEQUENCE [LARGE SCALE GENOMIC DNA]</scope>
    <source>
        <strain evidence="1 2">B2.3</strain>
    </source>
</reference>
<gene>
    <name evidence="1" type="ORF">EJC49_21450</name>
</gene>
<dbReference type="EMBL" id="RWKW01000097">
    <property type="protein sequence ID" value="RST84317.1"/>
    <property type="molecule type" value="Genomic_DNA"/>
</dbReference>
<name>A0A429YS87_9HYPH</name>
<dbReference type="Proteomes" id="UP000278398">
    <property type="component" value="Unassembled WGS sequence"/>
</dbReference>
<dbReference type="AlphaFoldDB" id="A0A429YS87"/>
<accession>A0A429YS87</accession>
<dbReference type="OrthoDB" id="8116792at2"/>
<organism evidence="1 2">
    <name type="scientific">Aquibium carbonis</name>
    <dbReference type="NCBI Taxonomy" id="2495581"/>
    <lineage>
        <taxon>Bacteria</taxon>
        <taxon>Pseudomonadati</taxon>
        <taxon>Pseudomonadota</taxon>
        <taxon>Alphaproteobacteria</taxon>
        <taxon>Hyphomicrobiales</taxon>
        <taxon>Phyllobacteriaceae</taxon>
        <taxon>Aquibium</taxon>
    </lineage>
</organism>
<dbReference type="RefSeq" id="WP_126701972.1">
    <property type="nucleotide sequence ID" value="NZ_RWKW01000097.1"/>
</dbReference>
<evidence type="ECO:0000313" key="1">
    <source>
        <dbReference type="EMBL" id="RST84317.1"/>
    </source>
</evidence>
<keyword evidence="2" id="KW-1185">Reference proteome</keyword>